<dbReference type="EMBL" id="MSFI01000030">
    <property type="protein sequence ID" value="OMP65827.1"/>
    <property type="molecule type" value="Genomic_DNA"/>
</dbReference>
<dbReference type="GO" id="GO:0008757">
    <property type="term" value="F:S-adenosylmethionine-dependent methyltransferase activity"/>
    <property type="evidence" value="ECO:0007669"/>
    <property type="project" value="InterPro"/>
</dbReference>
<evidence type="ECO:0000313" key="2">
    <source>
        <dbReference type="EMBL" id="OMP65827.1"/>
    </source>
</evidence>
<evidence type="ECO:0000313" key="3">
    <source>
        <dbReference type="Proteomes" id="UP000188613"/>
    </source>
</evidence>
<dbReference type="SUPFAM" id="SSF158997">
    <property type="entry name" value="Trm112p-like"/>
    <property type="match status" value="1"/>
</dbReference>
<name>A0A1V2A4G1_9BACI</name>
<dbReference type="RefSeq" id="WP_076768020.1">
    <property type="nucleotide sequence ID" value="NZ_MSFI01000030.1"/>
</dbReference>
<dbReference type="AlphaFoldDB" id="A0A1V2A4G1"/>
<proteinExistence type="predicted"/>
<dbReference type="Gene3D" id="3.40.50.150">
    <property type="entry name" value="Vaccinia Virus protein VP39"/>
    <property type="match status" value="1"/>
</dbReference>
<dbReference type="Pfam" id="PF08241">
    <property type="entry name" value="Methyltransf_11"/>
    <property type="match status" value="1"/>
</dbReference>
<feature type="domain" description="Methyltransferase type 11" evidence="1">
    <location>
        <begin position="92"/>
        <end position="175"/>
    </location>
</feature>
<gene>
    <name evidence="2" type="ORF">BTO28_15530</name>
</gene>
<dbReference type="Gene3D" id="2.20.25.10">
    <property type="match status" value="1"/>
</dbReference>
<sequence>MDKLVLLKKIKEIYEENENIIAYLKTFNNEDKNSLEDILISYDFQAGSYIKGYENNPSVKNAYCDYLSQIINNIGEYDSILEAGVGEATTLGVTLSKLEKKPNNSYGFDISWSRIKYAEKFIKNKNLNNVHLFTGDLFNTPLKDNSIDIVYTSHSIEPNGGREEEALKELYRITNKYLILLEPSFELADETARTRMKEHGYVTNLYETANNMGYKILEHRLFEVSSNPLNPTGLLIIEKEAGETVANPMCCPVTKTDIILKNNAYYSQDSLLAYPIINNIPCLLPQNAIIATKFLD</sequence>
<dbReference type="CDD" id="cd02440">
    <property type="entry name" value="AdoMet_MTases"/>
    <property type="match status" value="1"/>
</dbReference>
<reference evidence="2 3" key="1">
    <citation type="submission" date="2016-12" db="EMBL/GenBank/DDBJ databases">
        <title>Domibacillus sp. SAB 38T whole genome sequencing.</title>
        <authorList>
            <person name="Verma A."/>
            <person name="Ojha A.K."/>
            <person name="Krishnamurthi S."/>
        </authorList>
    </citation>
    <scope>NUCLEOTIDE SEQUENCE [LARGE SCALE GENOMIC DNA]</scope>
    <source>
        <strain evidence="2 3">SAB 38</strain>
    </source>
</reference>
<comment type="caution">
    <text evidence="2">The sequence shown here is derived from an EMBL/GenBank/DDBJ whole genome shotgun (WGS) entry which is preliminary data.</text>
</comment>
<keyword evidence="3" id="KW-1185">Reference proteome</keyword>
<dbReference type="Proteomes" id="UP000188613">
    <property type="component" value="Unassembled WGS sequence"/>
</dbReference>
<dbReference type="SUPFAM" id="SSF53335">
    <property type="entry name" value="S-adenosyl-L-methionine-dependent methyltransferases"/>
    <property type="match status" value="1"/>
</dbReference>
<dbReference type="STRING" id="1714355.BTO28_15530"/>
<dbReference type="InterPro" id="IPR013216">
    <property type="entry name" value="Methyltransf_11"/>
</dbReference>
<dbReference type="InterPro" id="IPR029063">
    <property type="entry name" value="SAM-dependent_MTases_sf"/>
</dbReference>
<dbReference type="OrthoDB" id="9777497at2"/>
<protein>
    <recommendedName>
        <fullName evidence="1">Methyltransferase type 11 domain-containing protein</fullName>
    </recommendedName>
</protein>
<accession>A0A1V2A4G1</accession>
<evidence type="ECO:0000259" key="1">
    <source>
        <dbReference type="Pfam" id="PF08241"/>
    </source>
</evidence>
<organism evidence="2 3">
    <name type="scientific">Domibacillus epiphyticus</name>
    <dbReference type="NCBI Taxonomy" id="1714355"/>
    <lineage>
        <taxon>Bacteria</taxon>
        <taxon>Bacillati</taxon>
        <taxon>Bacillota</taxon>
        <taxon>Bacilli</taxon>
        <taxon>Bacillales</taxon>
        <taxon>Bacillaceae</taxon>
        <taxon>Domibacillus</taxon>
    </lineage>
</organism>